<gene>
    <name evidence="6" type="ORF">FA09DRAFT_331027</name>
</gene>
<feature type="domain" description="Nucleoporin Nup54 alpha-helical" evidence="5">
    <location>
        <begin position="269"/>
        <end position="409"/>
    </location>
</feature>
<evidence type="ECO:0000259" key="5">
    <source>
        <dbReference type="Pfam" id="PF13874"/>
    </source>
</evidence>
<name>A0A316Z7M3_9BASI</name>
<proteinExistence type="predicted"/>
<dbReference type="GeneID" id="37270384"/>
<dbReference type="GO" id="GO:0036228">
    <property type="term" value="P:protein localization to nuclear inner membrane"/>
    <property type="evidence" value="ECO:0007669"/>
    <property type="project" value="TreeGrafter"/>
</dbReference>
<dbReference type="GO" id="GO:0006607">
    <property type="term" value="P:NLS-bearing protein import into nucleus"/>
    <property type="evidence" value="ECO:0007669"/>
    <property type="project" value="TreeGrafter"/>
</dbReference>
<accession>A0A316Z7M3</accession>
<dbReference type="OrthoDB" id="6162375at2759"/>
<dbReference type="InterPro" id="IPR025712">
    <property type="entry name" value="Nup54_alpha-helical_dom"/>
</dbReference>
<dbReference type="InterPro" id="IPR024864">
    <property type="entry name" value="Nup54/Nup57/Nup44"/>
</dbReference>
<comment type="subcellular location">
    <subcellularLocation>
        <location evidence="1">Nucleus</location>
    </subcellularLocation>
</comment>
<dbReference type="RefSeq" id="XP_025597257.1">
    <property type="nucleotide sequence ID" value="XM_025742840.1"/>
</dbReference>
<dbReference type="Proteomes" id="UP000245946">
    <property type="component" value="Unassembled WGS sequence"/>
</dbReference>
<dbReference type="EMBL" id="KZ819297">
    <property type="protein sequence ID" value="PWN96978.1"/>
    <property type="molecule type" value="Genomic_DNA"/>
</dbReference>
<evidence type="ECO:0000256" key="4">
    <source>
        <dbReference type="SAM" id="MobiDB-lite"/>
    </source>
</evidence>
<keyword evidence="3" id="KW-0539">Nucleus</keyword>
<evidence type="ECO:0000256" key="3">
    <source>
        <dbReference type="ARBA" id="ARBA00023242"/>
    </source>
</evidence>
<dbReference type="PANTHER" id="PTHR13000:SF0">
    <property type="entry name" value="NUCLEOPORIN P54"/>
    <property type="match status" value="1"/>
</dbReference>
<evidence type="ECO:0000313" key="7">
    <source>
        <dbReference type="Proteomes" id="UP000245946"/>
    </source>
</evidence>
<dbReference type="GO" id="GO:0017056">
    <property type="term" value="F:structural constituent of nuclear pore"/>
    <property type="evidence" value="ECO:0007669"/>
    <property type="project" value="TreeGrafter"/>
</dbReference>
<keyword evidence="2" id="KW-0813">Transport</keyword>
<dbReference type="GO" id="GO:0006999">
    <property type="term" value="P:nuclear pore organization"/>
    <property type="evidence" value="ECO:0007669"/>
    <property type="project" value="TreeGrafter"/>
</dbReference>
<organism evidence="6 7">
    <name type="scientific">Tilletiopsis washingtonensis</name>
    <dbReference type="NCBI Taxonomy" id="58919"/>
    <lineage>
        <taxon>Eukaryota</taxon>
        <taxon>Fungi</taxon>
        <taxon>Dikarya</taxon>
        <taxon>Basidiomycota</taxon>
        <taxon>Ustilaginomycotina</taxon>
        <taxon>Exobasidiomycetes</taxon>
        <taxon>Entylomatales</taxon>
        <taxon>Entylomatales incertae sedis</taxon>
        <taxon>Tilletiopsis</taxon>
    </lineage>
</organism>
<dbReference type="AlphaFoldDB" id="A0A316Z7M3"/>
<dbReference type="GO" id="GO:0044613">
    <property type="term" value="C:nuclear pore central transport channel"/>
    <property type="evidence" value="ECO:0007669"/>
    <property type="project" value="TreeGrafter"/>
</dbReference>
<evidence type="ECO:0000256" key="2">
    <source>
        <dbReference type="ARBA" id="ARBA00022448"/>
    </source>
</evidence>
<evidence type="ECO:0000256" key="1">
    <source>
        <dbReference type="ARBA" id="ARBA00004123"/>
    </source>
</evidence>
<protein>
    <recommendedName>
        <fullName evidence="5">Nucleoporin Nup54 alpha-helical domain-containing protein</fullName>
    </recommendedName>
</protein>
<feature type="compositionally biased region" description="Low complexity" evidence="4">
    <location>
        <begin position="123"/>
        <end position="140"/>
    </location>
</feature>
<keyword evidence="7" id="KW-1185">Reference proteome</keyword>
<sequence>MAFSFGAPAAAAPATSAPSFSFGAPAAAPAAGSSTGAFSFGAPQGQQQQGQQQGQQPQQGAAPAAGGFSFGASAQQQQQQPQQQQSTGFSFGAPAQQQPQQQQQGGGFSFGAKPAATAGSSLFGAPAQQQQQQQPQQQGFGQSGATQSSLFGGSLGLGQSQAQPFGQSQTQQPPQGQQQGQQQPQQQQQQQQQQLDKRLGPSLAPRIAAIHKAWNTQDLQSCRFLAYLYTSLPASLIAQFGPQGAGGAGPLSQYPNLGRRADAVGPRHEALWAQAVRENPDPERLVPALAVGFSDLKSRSEQQASEAARQLARLGELRTRLSALEQAHALRNSSRAAAAARRQVALHQRLVAHARRAHLLIPALRGASVGADEERLREKLERCEAELEAQGAGVGQGRLRARVNELWAVLGALKAKREMGKGREEWAVVDDAAIEDVAKILASQQQGLNHLSSTLEADTRALDTIVRGLQGVQLVGVKGEGAGDR</sequence>
<feature type="compositionally biased region" description="Low complexity" evidence="4">
    <location>
        <begin position="1"/>
        <end position="103"/>
    </location>
</feature>
<evidence type="ECO:0000313" key="6">
    <source>
        <dbReference type="EMBL" id="PWN96978.1"/>
    </source>
</evidence>
<reference evidence="6 7" key="1">
    <citation type="journal article" date="2018" name="Mol. Biol. Evol.">
        <title>Broad Genomic Sampling Reveals a Smut Pathogenic Ancestry of the Fungal Clade Ustilaginomycotina.</title>
        <authorList>
            <person name="Kijpornyongpan T."/>
            <person name="Mondo S.J."/>
            <person name="Barry K."/>
            <person name="Sandor L."/>
            <person name="Lee J."/>
            <person name="Lipzen A."/>
            <person name="Pangilinan J."/>
            <person name="LaButti K."/>
            <person name="Hainaut M."/>
            <person name="Henrissat B."/>
            <person name="Grigoriev I.V."/>
            <person name="Spatafora J.W."/>
            <person name="Aime M.C."/>
        </authorList>
    </citation>
    <scope>NUCLEOTIDE SEQUENCE [LARGE SCALE GENOMIC DNA]</scope>
    <source>
        <strain evidence="6 7">MCA 4186</strain>
    </source>
</reference>
<dbReference type="Pfam" id="PF13874">
    <property type="entry name" value="Nup54"/>
    <property type="match status" value="1"/>
</dbReference>
<dbReference type="STRING" id="58919.A0A316Z7M3"/>
<dbReference type="PANTHER" id="PTHR13000">
    <property type="entry name" value="NUCLEOPORIN P54"/>
    <property type="match status" value="1"/>
</dbReference>
<feature type="region of interest" description="Disordered" evidence="4">
    <location>
        <begin position="1"/>
        <end position="198"/>
    </location>
</feature>
<feature type="compositionally biased region" description="Low complexity" evidence="4">
    <location>
        <begin position="147"/>
        <end position="194"/>
    </location>
</feature>